<sequence length="196" mass="23093">MENQDLTERQESMHRLVQHRIPIFALTAQQAHQAQQDHRDQKAHLVQLDLQAPVENLRCLDHLDLLDRQEMLVLPDRPGRVDHQAHQERLLKQPAHQDLLDQPAHEDHRDQWDRKGLAVKLALLVHRVHQAIMEKMVLRVSQEDQVHRVWLDNRAPRVVVTIAHLREHLLDTENIFCLLIRIFLAPFIHIGCLSFI</sequence>
<dbReference type="Proteomes" id="UP000271098">
    <property type="component" value="Unassembled WGS sequence"/>
</dbReference>
<reference evidence="1 2" key="2">
    <citation type="submission" date="2018-11" db="EMBL/GenBank/DDBJ databases">
        <authorList>
            <consortium name="Pathogen Informatics"/>
        </authorList>
    </citation>
    <scope>NUCLEOTIDE SEQUENCE [LARGE SCALE GENOMIC DNA]</scope>
</reference>
<gene>
    <name evidence="1" type="ORF">GPUH_LOCUS25502</name>
</gene>
<reference evidence="3" key="1">
    <citation type="submission" date="2016-06" db="UniProtKB">
        <authorList>
            <consortium name="WormBaseParasite"/>
        </authorList>
    </citation>
    <scope>IDENTIFICATION</scope>
</reference>
<protein>
    <submittedName>
        <fullName evidence="1 3">Uncharacterized protein</fullName>
    </submittedName>
</protein>
<proteinExistence type="predicted"/>
<evidence type="ECO:0000313" key="1">
    <source>
        <dbReference type="EMBL" id="VDN44287.1"/>
    </source>
</evidence>
<evidence type="ECO:0000313" key="2">
    <source>
        <dbReference type="Proteomes" id="UP000271098"/>
    </source>
</evidence>
<dbReference type="AlphaFoldDB" id="A0A183EX10"/>
<organism evidence="3">
    <name type="scientific">Gongylonema pulchrum</name>
    <dbReference type="NCBI Taxonomy" id="637853"/>
    <lineage>
        <taxon>Eukaryota</taxon>
        <taxon>Metazoa</taxon>
        <taxon>Ecdysozoa</taxon>
        <taxon>Nematoda</taxon>
        <taxon>Chromadorea</taxon>
        <taxon>Rhabditida</taxon>
        <taxon>Spirurina</taxon>
        <taxon>Spiruromorpha</taxon>
        <taxon>Spiruroidea</taxon>
        <taxon>Gongylonematidae</taxon>
        <taxon>Gongylonema</taxon>
    </lineage>
</organism>
<dbReference type="EMBL" id="UYRT01105467">
    <property type="protein sequence ID" value="VDN44287.1"/>
    <property type="molecule type" value="Genomic_DNA"/>
</dbReference>
<evidence type="ECO:0000313" key="3">
    <source>
        <dbReference type="WBParaSite" id="GPUH_0002553101-mRNA-1"/>
    </source>
</evidence>
<accession>A0A183EX10</accession>
<name>A0A183EX10_9BILA</name>
<keyword evidence="2" id="KW-1185">Reference proteome</keyword>
<dbReference type="WBParaSite" id="GPUH_0002553101-mRNA-1">
    <property type="protein sequence ID" value="GPUH_0002553101-mRNA-1"/>
    <property type="gene ID" value="GPUH_0002553101"/>
</dbReference>